<dbReference type="Proteomes" id="UP000822993">
    <property type="component" value="Unassembled WGS sequence"/>
</dbReference>
<comment type="caution">
    <text evidence="2">The sequence shown here is derived from an EMBL/GenBank/DDBJ whole genome shotgun (WGS) entry which is preliminary data.</text>
</comment>
<gene>
    <name evidence="2" type="ORF">H9623_13950</name>
</gene>
<dbReference type="InterPro" id="IPR008613">
    <property type="entry name" value="Excalibur_Ca-bd_domain"/>
</dbReference>
<dbReference type="SMART" id="SM00894">
    <property type="entry name" value="Excalibur"/>
    <property type="match status" value="1"/>
</dbReference>
<proteinExistence type="predicted"/>
<dbReference type="AlphaFoldDB" id="A0A9D5Z0C9"/>
<feature type="domain" description="Excalibur calcium-binding" evidence="1">
    <location>
        <begin position="347"/>
        <end position="383"/>
    </location>
</feature>
<dbReference type="Pfam" id="PF05901">
    <property type="entry name" value="Excalibur"/>
    <property type="match status" value="1"/>
</dbReference>
<dbReference type="Pfam" id="PF07510">
    <property type="entry name" value="GmrSD_C"/>
    <property type="match status" value="1"/>
</dbReference>
<dbReference type="EMBL" id="JACSPN010000019">
    <property type="protein sequence ID" value="MBE7701396.1"/>
    <property type="molecule type" value="Genomic_DNA"/>
</dbReference>
<accession>A0A9D5Z0C9</accession>
<protein>
    <submittedName>
        <fullName evidence="2">DUF1524 domain-containing protein</fullName>
    </submittedName>
</protein>
<keyword evidence="3" id="KW-1185">Reference proteome</keyword>
<sequence length="383" mass="39316">MRASPPSPGGGRPALVSTGAVAVAIRASPAAGPVIEADAVTRSDLLDAPEVGLVEVDPEVVAASDAVTADPADLVRFDDAVAGAGAETALATLATLEVKGRAPKTGYDREQFGPAWADTDRNGCDTRNDLLRRDLTGETFKPGTQDCVVLTGTLADPYTATTIAFQRGSATSSAVQIDHVVALSDAWQKGAQQLDAETRKRFANDPLNLLAVDGPANQAKGAGDAATWLPPNRAYRCEYVARQVAVKAAYGLWVTQAERDAIARVLSDCPGQLLPTGDGAYAAQAALEPAGDPVVPVVPVPVPAPGPDPVVVLPDPAPVVVPDPVPVPPAPAPAPAPEPEPAPVDVYYQNCDAVRAAGAAPIVDGDPGFQRKFDRDGDGVGCE</sequence>
<dbReference type="PANTHER" id="PTHR24094:SF15">
    <property type="entry name" value="AMP-DEPENDENT SYNTHETASE_LIGASE DOMAIN-CONTAINING PROTEIN-RELATED"/>
    <property type="match status" value="1"/>
</dbReference>
<dbReference type="InterPro" id="IPR011089">
    <property type="entry name" value="GmrSD_C"/>
</dbReference>
<dbReference type="PANTHER" id="PTHR24094">
    <property type="entry name" value="SECRETED PROTEIN"/>
    <property type="match status" value="1"/>
</dbReference>
<name>A0A9D5Z0C9_9CELL</name>
<organism evidence="2 3">
    <name type="scientific">Oerskovia douganii</name>
    <dbReference type="NCBI Taxonomy" id="2762210"/>
    <lineage>
        <taxon>Bacteria</taxon>
        <taxon>Bacillati</taxon>
        <taxon>Actinomycetota</taxon>
        <taxon>Actinomycetes</taxon>
        <taxon>Micrococcales</taxon>
        <taxon>Cellulomonadaceae</taxon>
        <taxon>Oerskovia</taxon>
    </lineage>
</organism>
<reference evidence="2 3" key="1">
    <citation type="submission" date="2020-08" db="EMBL/GenBank/DDBJ databases">
        <title>A Genomic Blueprint of the Chicken Gut Microbiome.</title>
        <authorList>
            <person name="Gilroy R."/>
            <person name="Ravi A."/>
            <person name="Getino M."/>
            <person name="Pursley I."/>
            <person name="Horton D.L."/>
            <person name="Alikhan N.-F."/>
            <person name="Baker D."/>
            <person name="Gharbi K."/>
            <person name="Hall N."/>
            <person name="Watson M."/>
            <person name="Adriaenssens E.M."/>
            <person name="Foster-Nyarko E."/>
            <person name="Jarju S."/>
            <person name="Secka A."/>
            <person name="Antonio M."/>
            <person name="Oren A."/>
            <person name="Chaudhuri R."/>
            <person name="La Ragione R.M."/>
            <person name="Hildebrand F."/>
            <person name="Pallen M.J."/>
        </authorList>
    </citation>
    <scope>NUCLEOTIDE SEQUENCE [LARGE SCALE GENOMIC DNA]</scope>
    <source>
        <strain evidence="2 3">Sa1BUA8</strain>
    </source>
</reference>
<evidence type="ECO:0000259" key="1">
    <source>
        <dbReference type="SMART" id="SM00894"/>
    </source>
</evidence>
<evidence type="ECO:0000313" key="3">
    <source>
        <dbReference type="Proteomes" id="UP000822993"/>
    </source>
</evidence>
<evidence type="ECO:0000313" key="2">
    <source>
        <dbReference type="EMBL" id="MBE7701396.1"/>
    </source>
</evidence>